<feature type="transmembrane region" description="Helical" evidence="2">
    <location>
        <begin position="12"/>
        <end position="35"/>
    </location>
</feature>
<comment type="caution">
    <text evidence="3">The sequence shown here is derived from an EMBL/GenBank/DDBJ whole genome shotgun (WGS) entry which is preliminary data.</text>
</comment>
<accession>A0A2H0LN30</accession>
<dbReference type="SUPFAM" id="SSF101908">
    <property type="entry name" value="Putative isomerase YbhE"/>
    <property type="match status" value="1"/>
</dbReference>
<proteinExistence type="predicted"/>
<organism evidence="3 4">
    <name type="scientific">Candidatus Abzuiibacterium crystallinum</name>
    <dbReference type="NCBI Taxonomy" id="1974748"/>
    <lineage>
        <taxon>Bacteria</taxon>
        <taxon>Pseudomonadati</taxon>
        <taxon>Candidatus Omnitrophota</taxon>
        <taxon>Candidatus Abzuiibacterium</taxon>
    </lineage>
</organism>
<keyword evidence="2" id="KW-0812">Transmembrane</keyword>
<evidence type="ECO:0000256" key="1">
    <source>
        <dbReference type="SAM" id="MobiDB-lite"/>
    </source>
</evidence>
<feature type="region of interest" description="Disordered" evidence="1">
    <location>
        <begin position="67"/>
        <end position="94"/>
    </location>
</feature>
<protein>
    <submittedName>
        <fullName evidence="3">Uncharacterized protein</fullName>
    </submittedName>
</protein>
<name>A0A2H0LN30_9BACT</name>
<dbReference type="Gene3D" id="2.180.10.10">
    <property type="entry name" value="RHS repeat-associated core"/>
    <property type="match status" value="1"/>
</dbReference>
<feature type="compositionally biased region" description="Pro residues" evidence="1">
    <location>
        <begin position="77"/>
        <end position="87"/>
    </location>
</feature>
<keyword evidence="2" id="KW-0472">Membrane</keyword>
<keyword evidence="2" id="KW-1133">Transmembrane helix</keyword>
<dbReference type="Proteomes" id="UP000230859">
    <property type="component" value="Unassembled WGS sequence"/>
</dbReference>
<evidence type="ECO:0000313" key="4">
    <source>
        <dbReference type="Proteomes" id="UP000230859"/>
    </source>
</evidence>
<gene>
    <name evidence="3" type="ORF">COV74_07140</name>
</gene>
<dbReference type="EMBL" id="PCVY01000059">
    <property type="protein sequence ID" value="PIQ85840.1"/>
    <property type="molecule type" value="Genomic_DNA"/>
</dbReference>
<sequence>MIKATHPKQYIWLRIIAMIVIVTFVVTSSDIALAFSVPSPAVFPAGQINQKDKLNKDDMKEWKDLFGDIRYDDPDNPPEGPENPELPPEQGQIPEIPYLPDTPLADIITSFTQNHPLDNPENFECETQGNTTVCTFGEESFVIDDATGRVIQITFLNQSQELQTIQISYDDQNMTMTMRLLNNEGYDTYQTYSMDAEGNPLLMLEVGIVIDEEYVAVRQYDHTTHQVTIYDLDHPGSYSVWNFDENMQITDPVRLVGQYDFGNGYVDVDMEFERMQNGDLRVTDYLTNTFTIYDSENQFKGYGHLEGEQYVLDIEVVPYMDGTKAIIFYHGNGDFAKYEYNAELGTVGRILEYRGLDINNNPVHLGYMYDDANGKLTFLVYDYNDPTHGQFYTADIEPGQMPWEVDFENMSRYGVFTLDQAGLPILKILLEIVGDIWTFYNEEDSRFYIKYQVYGDGTWDVIGARGPPYFEDPNLEMWYDHENNRATVFDHGTLTYAVYVLLPEYEIGQLLESGLFEVNAGQIELLPGPPEVPDIPEIDWSAGSFSPEIIAFFMGNPLIGLHGHEGDCVDQGDGTTRCTYSDGTYYKLENATQHLIALYLLIGEGIYQLLTFTYQGDGVFTIRTHRGHENCGNDPEACDLYEVYQTMTGPNGDVYRLIEHGSINASEEQVAEEIYVYDDNAGTLTITDVLGSYTVIWALDENGLPVRILSFEGEFEGTEYRIEYVYNQDGTFYAHDLLDNTYILFDADGGFLESGTFVFENDEYTYTVLVKLTTDAIFGDVYIFYSESDPSYFRMYARNGFDMGNLLEFYDLIDGELVHYVFLYDEPEEHTVTMIRYLDDGVGVYYRFNMDEVEEGVWKRAETYYEYGSFTQDGENFAYTVYVTVEDGIYTLISPENPEWIKKYEAIAGRFRLIYYKGPESLDPNAAIIEYTIVYDGDLAYKITVGENRFQVYRVDVDQVTLLEMVYEGYRDDLLQVYLLVNLSDHTIHFYEYGQDGIIGTQDDTELASAPGNWPFGTENPIPPELYDLFPAPPGWELPGFLYIPGYPPVFLGNPLIGIHGHEGNCEVAGDIKTCTYDNGEYYKIDLTSGNLIELYLASGDIFQLLTLTYDNGFLTIQFHLEGDDYYETYEILEGPVYRVTETGVCIGDDCINNRYVNRVYAYDGFTLTITDPNDQNYLEQWALNEDGTVKRILRFRGTYDQVDYDVTFIYREDGSYYVLDHLTDTYLIFSAEGEFVESGTFVFDENNQTYVYTTLVRIDLFGDVRAVYLYDAEHPGYRYVYELLEGNQMGRLLEFIGEVNEELVHYVFQYDYPEEGVMTILRYYVDGQGGVYYRVHMANGWYLGGEYDEYGSFRVETNGAITYVLYLEIDRVNGLYTYYDPSNPTWKRIFQEFEPGRFRLVYFEKGVLEHYEFFYDDVNGWVTKMDYKTQTFTRYQLNGDGITFGVILATGSFNEVSHTYTITLVGEDCVQYSYGEDVQIFTGDDEKIGACPVPEPRDDGTSAGDTAGDAQFFGGGGASYDTLIKRLHRRTKAFKSDCEKIRSGDRMKFMHCEDLQDSIESILSKLKNIPPSGGGGVILGSGGQPGDLNTGEHQQLSAEDLENIFGGHGAAPVGADGVTIIAEDGSTITLEIAGLGTVLYNKGADGVAGTADDERIYLDQKDQDGNTIRTYYDQVTGRATHTENLSTGETLATYTYDDETGTLTVENSDGTGFVYRYDSSDPIGTARIESATYKDKNTGELYSVEYDELGRATSMTKGNDTITYTYDDATNTATIHYSDGTTRIVLLGGDGKLNSLDGQLRGDDLLIGGTDPTLQITRDGDGNITSIHDDRFGTTLNFQRNGQEVTIVVTDSDSEGRTINETKINVGADGILGTSDDQLLSVWSINDFAKTDAQGRYIDENGRVVFFAEQAAREQREQRVEYGYDPANGAYTKSTYENGVLISRLTYQDDGTAGTLGDVLKVSYDAKRNTEVMYDDQGRILFEINHNTGDTRTYIYNEDGSYMVVSGQGGGQVKQYFDKDGKLLKTERYLDGELVTLTYDQNGEYAYFTDASGTTTVFDKYNNIVQVIDKDGTVLQSFSTNYDAEGNLIGYTPRMNTEGLTSATRCVVANEQLQDCTTLYSNGVVFKYDYHTDTNSMDNFRTIDSHGANFIQGFESLGGNNFKVIFKDSREFTYSQVPGMGELAIQTARSAEGMLTTFCYTANSQECQTADENSDLDFAVAEDGTKTVYAEVDGITVINPDNNNPYVARIERAEGSWIEYEYSGNLGEANVRITRTVEKKLDDQQSEIFISVTEYDQDDLNRARTTFLYNYTGTDIVTRVENAYQSDNSEEVSAFLLSSVNQYNVIEVGGCDLNPDGCRTGGWVETAITYMAYDNCNERCDSHGIGLIDHVTVYRADASVRSYAIYDYSGAVQLDRVTTYDREGGIKKTEAVYKEGEFFARIVDRIYSYALDGITIKNFEEYQYQSDSNELDYIKVFRVIGGDVNHNVHTRSYRQEQVGDETFHIHDSGSDNILDNSNDRYIEQRVDHDSNQRQQLLDNLQSAEDVFEIKVYDAAFNETQNLQSHSFVLDLIGDGSHNRIA</sequence>
<feature type="non-terminal residue" evidence="3">
    <location>
        <position position="2582"/>
    </location>
</feature>
<evidence type="ECO:0000256" key="2">
    <source>
        <dbReference type="SAM" id="Phobius"/>
    </source>
</evidence>
<evidence type="ECO:0000313" key="3">
    <source>
        <dbReference type="EMBL" id="PIQ85840.1"/>
    </source>
</evidence>
<reference evidence="3 4" key="1">
    <citation type="submission" date="2017-09" db="EMBL/GenBank/DDBJ databases">
        <title>Depth-based differentiation of microbial function through sediment-hosted aquifers and enrichment of novel symbionts in the deep terrestrial subsurface.</title>
        <authorList>
            <person name="Probst A.J."/>
            <person name="Ladd B."/>
            <person name="Jarett J.K."/>
            <person name="Geller-Mcgrath D.E."/>
            <person name="Sieber C.M."/>
            <person name="Emerson J.B."/>
            <person name="Anantharaman K."/>
            <person name="Thomas B.C."/>
            <person name="Malmstrom R."/>
            <person name="Stieglmeier M."/>
            <person name="Klingl A."/>
            <person name="Woyke T."/>
            <person name="Ryan C.M."/>
            <person name="Banfield J.F."/>
        </authorList>
    </citation>
    <scope>NUCLEOTIDE SEQUENCE [LARGE SCALE GENOMIC DNA]</scope>
    <source>
        <strain evidence="3">CG11_big_fil_rev_8_21_14_0_20_45_26</strain>
    </source>
</reference>